<keyword evidence="1" id="KW-0732">Signal</keyword>
<reference evidence="3" key="1">
    <citation type="journal article" date="2020" name="MBio">
        <title>Horizontal gene transfer to a defensive symbiont with a reduced genome amongst a multipartite beetle microbiome.</title>
        <authorList>
            <person name="Waterworth S.C."/>
            <person name="Florez L.V."/>
            <person name="Rees E.R."/>
            <person name="Hertweck C."/>
            <person name="Kaltenpoth M."/>
            <person name="Kwan J.C."/>
        </authorList>
    </citation>
    <scope>NUCLEOTIDE SEQUENCE [LARGE SCALE GENOMIC DNA]</scope>
</reference>
<comment type="caution">
    <text evidence="2">The sequence shown here is derived from an EMBL/GenBank/DDBJ whole genome shotgun (WGS) entry which is preliminary data.</text>
</comment>
<dbReference type="EMBL" id="WNDS01000002">
    <property type="protein sequence ID" value="KAF1015818.1"/>
    <property type="molecule type" value="Genomic_DNA"/>
</dbReference>
<gene>
    <name evidence="2" type="ORF">GAK31_01297</name>
</gene>
<dbReference type="AlphaFoldDB" id="A0A7V8FHH8"/>
<dbReference type="Proteomes" id="UP000487117">
    <property type="component" value="Unassembled WGS sequence"/>
</dbReference>
<evidence type="ECO:0000313" key="3">
    <source>
        <dbReference type="Proteomes" id="UP000487117"/>
    </source>
</evidence>
<proteinExistence type="predicted"/>
<name>A0A7V8FHH8_STEMA</name>
<sequence length="96" mass="9937">MGKATAGRYMVCALLPLLAVAGTAQAQYYGGDGYYDRYRDGYGAGNGEGSGIVRCESNGGRSTECALEGRPRLIRQLSNTPAWKAKTGAAPAVACG</sequence>
<feature type="chain" id="PRO_5031188016" evidence="1">
    <location>
        <begin position="27"/>
        <end position="96"/>
    </location>
</feature>
<accession>A0A7V8FHH8</accession>
<feature type="signal peptide" evidence="1">
    <location>
        <begin position="1"/>
        <end position="26"/>
    </location>
</feature>
<evidence type="ECO:0000313" key="2">
    <source>
        <dbReference type="EMBL" id="KAF1015818.1"/>
    </source>
</evidence>
<protein>
    <submittedName>
        <fullName evidence="2">Uncharacterized protein</fullName>
    </submittedName>
</protein>
<organism evidence="2 3">
    <name type="scientific">Stenotrophomonas maltophilia</name>
    <name type="common">Pseudomonas maltophilia</name>
    <name type="synonym">Xanthomonas maltophilia</name>
    <dbReference type="NCBI Taxonomy" id="40324"/>
    <lineage>
        <taxon>Bacteria</taxon>
        <taxon>Pseudomonadati</taxon>
        <taxon>Pseudomonadota</taxon>
        <taxon>Gammaproteobacteria</taxon>
        <taxon>Lysobacterales</taxon>
        <taxon>Lysobacteraceae</taxon>
        <taxon>Stenotrophomonas</taxon>
        <taxon>Stenotrophomonas maltophilia group</taxon>
    </lineage>
</organism>
<evidence type="ECO:0000256" key="1">
    <source>
        <dbReference type="SAM" id="SignalP"/>
    </source>
</evidence>